<reference evidence="1 2" key="1">
    <citation type="submission" date="2019-01" db="EMBL/GenBank/DDBJ databases">
        <authorList>
            <person name="Sayadi A."/>
        </authorList>
    </citation>
    <scope>NUCLEOTIDE SEQUENCE [LARGE SCALE GENOMIC DNA]</scope>
</reference>
<protein>
    <submittedName>
        <fullName evidence="1">Uncharacterized protein</fullName>
    </submittedName>
</protein>
<dbReference type="OrthoDB" id="6664750at2759"/>
<organism evidence="1 2">
    <name type="scientific">Callosobruchus maculatus</name>
    <name type="common">Southern cowpea weevil</name>
    <name type="synonym">Pulse bruchid</name>
    <dbReference type="NCBI Taxonomy" id="64391"/>
    <lineage>
        <taxon>Eukaryota</taxon>
        <taxon>Metazoa</taxon>
        <taxon>Ecdysozoa</taxon>
        <taxon>Arthropoda</taxon>
        <taxon>Hexapoda</taxon>
        <taxon>Insecta</taxon>
        <taxon>Pterygota</taxon>
        <taxon>Neoptera</taxon>
        <taxon>Endopterygota</taxon>
        <taxon>Coleoptera</taxon>
        <taxon>Polyphaga</taxon>
        <taxon>Cucujiformia</taxon>
        <taxon>Chrysomeloidea</taxon>
        <taxon>Chrysomelidae</taxon>
        <taxon>Bruchinae</taxon>
        <taxon>Bruchini</taxon>
        <taxon>Callosobruchus</taxon>
    </lineage>
</organism>
<proteinExistence type="predicted"/>
<sequence>MTKKWSLEMQITHTLRKCTNRTKQPYSRSLRIRHFMNKLSISYSYSTAIVCNSPFERMELYPKIDPASVYLYEPRSRNLNKCLCGLQQDFVR</sequence>
<dbReference type="EMBL" id="CAACVG010006756">
    <property type="protein sequence ID" value="VEN41462.1"/>
    <property type="molecule type" value="Genomic_DNA"/>
</dbReference>
<evidence type="ECO:0000313" key="1">
    <source>
        <dbReference type="EMBL" id="VEN41462.1"/>
    </source>
</evidence>
<feature type="non-terminal residue" evidence="1">
    <location>
        <position position="92"/>
    </location>
</feature>
<accession>A0A653C155</accession>
<gene>
    <name evidence="1" type="ORF">CALMAC_LOCUS5272</name>
</gene>
<evidence type="ECO:0000313" key="2">
    <source>
        <dbReference type="Proteomes" id="UP000410492"/>
    </source>
</evidence>
<dbReference type="AlphaFoldDB" id="A0A653C155"/>
<keyword evidence="2" id="KW-1185">Reference proteome</keyword>
<dbReference type="Proteomes" id="UP000410492">
    <property type="component" value="Unassembled WGS sequence"/>
</dbReference>
<name>A0A653C155_CALMS</name>